<feature type="signal peptide" evidence="1">
    <location>
        <begin position="1"/>
        <end position="24"/>
    </location>
</feature>
<protein>
    <recommendedName>
        <fullName evidence="4">ABC transporter substrate-binding protein</fullName>
    </recommendedName>
</protein>
<evidence type="ECO:0000256" key="1">
    <source>
        <dbReference type="SAM" id="SignalP"/>
    </source>
</evidence>
<dbReference type="Proteomes" id="UP001596074">
    <property type="component" value="Unassembled WGS sequence"/>
</dbReference>
<dbReference type="PROSITE" id="PS51257">
    <property type="entry name" value="PROKAR_LIPOPROTEIN"/>
    <property type="match status" value="1"/>
</dbReference>
<reference evidence="3" key="1">
    <citation type="journal article" date="2019" name="Int. J. Syst. Evol. Microbiol.">
        <title>The Global Catalogue of Microorganisms (GCM) 10K type strain sequencing project: providing services to taxonomists for standard genome sequencing and annotation.</title>
        <authorList>
            <consortium name="The Broad Institute Genomics Platform"/>
            <consortium name="The Broad Institute Genome Sequencing Center for Infectious Disease"/>
            <person name="Wu L."/>
            <person name="Ma J."/>
        </authorList>
    </citation>
    <scope>NUCLEOTIDE SEQUENCE [LARGE SCALE GENOMIC DNA]</scope>
    <source>
        <strain evidence="3">KCTC 42087</strain>
    </source>
</reference>
<evidence type="ECO:0000313" key="3">
    <source>
        <dbReference type="Proteomes" id="UP001596074"/>
    </source>
</evidence>
<name>A0ABW1A454_9ACTN</name>
<evidence type="ECO:0000313" key="2">
    <source>
        <dbReference type="EMBL" id="MFC5749951.1"/>
    </source>
</evidence>
<evidence type="ECO:0008006" key="4">
    <source>
        <dbReference type="Google" id="ProtNLM"/>
    </source>
</evidence>
<dbReference type="RefSeq" id="WP_378285677.1">
    <property type="nucleotide sequence ID" value="NZ_JBHSON010000047.1"/>
</dbReference>
<dbReference type="EMBL" id="JBHSON010000047">
    <property type="protein sequence ID" value="MFC5749951.1"/>
    <property type="molecule type" value="Genomic_DNA"/>
</dbReference>
<accession>A0ABW1A454</accession>
<comment type="caution">
    <text evidence="2">The sequence shown here is derived from an EMBL/GenBank/DDBJ whole genome shotgun (WGS) entry which is preliminary data.</text>
</comment>
<organism evidence="2 3">
    <name type="scientific">Actinomadura rugatobispora</name>
    <dbReference type="NCBI Taxonomy" id="1994"/>
    <lineage>
        <taxon>Bacteria</taxon>
        <taxon>Bacillati</taxon>
        <taxon>Actinomycetota</taxon>
        <taxon>Actinomycetes</taxon>
        <taxon>Streptosporangiales</taxon>
        <taxon>Thermomonosporaceae</taxon>
        <taxon>Actinomadura</taxon>
    </lineage>
</organism>
<feature type="chain" id="PRO_5045731968" description="ABC transporter substrate-binding protein" evidence="1">
    <location>
        <begin position="25"/>
        <end position="392"/>
    </location>
</feature>
<dbReference type="Gene3D" id="3.40.190.10">
    <property type="entry name" value="Periplasmic binding protein-like II"/>
    <property type="match status" value="1"/>
</dbReference>
<proteinExistence type="predicted"/>
<keyword evidence="1" id="KW-0732">Signal</keyword>
<keyword evidence="3" id="KW-1185">Reference proteome</keyword>
<sequence>MKQRRGARLLAGTLVAAITATMTACGSDDSKDSGPTGATTTAAAGSASNLAEVCPSTIVWQTGWVPQAEHGPIYQMLAGGVDINAGKKRVTGRLVDGGIDTGVKLEVRAGGPAIGFSSVSAQMYLDKDILIGGINTDEAIENSAKQPTVGIAAPDQLSPLMIFWDPEKHSDWKTIADVGKTDSKVLYFDGTTYMAYLIGGGVLKKSQVDGGFDGSPSTFVAGGGEYAQQGYATQDPYLYEHDVAQYKKPIKYQLVNDLGYKIYPDQVSVRAEDVTAKASCLKRLVPVIQRAAVAYHENSAKANKLILDLGVYNIGAPQSEGLIKFGSEQSKSIGMLANAPDGAVGSFDTARVQKLIDIDVPIFAAAKKVTKPGLKADDIVTNRFIDPSINID</sequence>
<gene>
    <name evidence="2" type="ORF">ACFPZN_30350</name>
</gene>